<dbReference type="GO" id="GO:0006438">
    <property type="term" value="P:valyl-tRNA aminoacylation"/>
    <property type="evidence" value="ECO:0007669"/>
    <property type="project" value="InterPro"/>
</dbReference>
<dbReference type="Pfam" id="PF08264">
    <property type="entry name" value="Anticodon_1"/>
    <property type="match status" value="1"/>
</dbReference>
<evidence type="ECO:0000256" key="1">
    <source>
        <dbReference type="ARBA" id="ARBA00013169"/>
    </source>
</evidence>
<protein>
    <recommendedName>
        <fullName evidence="1">valine--tRNA ligase</fullName>
        <ecNumber evidence="1">6.1.1.9</ecNumber>
    </recommendedName>
    <alternativeName>
        <fullName evidence="9">Valyl-tRNA synthetase</fullName>
    </alternativeName>
</protein>
<evidence type="ECO:0000256" key="6">
    <source>
        <dbReference type="ARBA" id="ARBA00022917"/>
    </source>
</evidence>
<keyword evidence="7" id="KW-0175">Coiled coil</keyword>
<evidence type="ECO:0000256" key="10">
    <source>
        <dbReference type="ARBA" id="ARBA00047552"/>
    </source>
</evidence>
<dbReference type="EC" id="6.1.1.9" evidence="1"/>
<reference evidence="13 14" key="1">
    <citation type="submission" date="2017-11" db="EMBL/GenBank/DDBJ databases">
        <title>Draft Genome Sequence of Sporolactobacillus inulinus NBRC 111894 Isolated from Koso, a Japanese Sugar-Vegetable Fermented Beverage.</title>
        <authorList>
            <person name="Chiou T.Y."/>
            <person name="Oshima K."/>
            <person name="Suda W."/>
            <person name="Hattori M."/>
            <person name="Takahashi T."/>
        </authorList>
    </citation>
    <scope>NUCLEOTIDE SEQUENCE [LARGE SCALE GENOMIC DNA]</scope>
    <source>
        <strain evidence="13 14">NBRC111894</strain>
    </source>
</reference>
<proteinExistence type="predicted"/>
<dbReference type="PANTHER" id="PTHR11946:SF93">
    <property type="entry name" value="VALINE--TRNA LIGASE, CHLOROPLASTIC_MITOCHONDRIAL 2"/>
    <property type="match status" value="1"/>
</dbReference>
<evidence type="ECO:0000256" key="5">
    <source>
        <dbReference type="ARBA" id="ARBA00022840"/>
    </source>
</evidence>
<dbReference type="InterPro" id="IPR002303">
    <property type="entry name" value="Valyl-tRNA_ligase"/>
</dbReference>
<name>A0A4Y1Z7W8_9BACL</name>
<gene>
    <name evidence="13" type="ORF">NBRC111894_677</name>
</gene>
<dbReference type="Gene3D" id="1.10.730.10">
    <property type="entry name" value="Isoleucyl-tRNA Synthetase, Domain 1"/>
    <property type="match status" value="1"/>
</dbReference>
<dbReference type="FunFam" id="1.10.730.10:FF:000014">
    <property type="entry name" value="Valine--tRNA ligase"/>
    <property type="match status" value="1"/>
</dbReference>
<dbReference type="PANTHER" id="PTHR11946">
    <property type="entry name" value="VALYL-TRNA SYNTHETASES"/>
    <property type="match status" value="1"/>
</dbReference>
<evidence type="ECO:0000313" key="14">
    <source>
        <dbReference type="Proteomes" id="UP000319716"/>
    </source>
</evidence>
<evidence type="ECO:0000256" key="3">
    <source>
        <dbReference type="ARBA" id="ARBA00022598"/>
    </source>
</evidence>
<dbReference type="InterPro" id="IPR033705">
    <property type="entry name" value="Anticodon_Ia_Val"/>
</dbReference>
<feature type="domain" description="Aminoacyl-tRNA synthetase class Ia" evidence="11">
    <location>
        <begin position="1"/>
        <end position="39"/>
    </location>
</feature>
<evidence type="ECO:0000259" key="11">
    <source>
        <dbReference type="Pfam" id="PF00133"/>
    </source>
</evidence>
<evidence type="ECO:0000256" key="4">
    <source>
        <dbReference type="ARBA" id="ARBA00022741"/>
    </source>
</evidence>
<keyword evidence="6" id="KW-0648">Protein biosynthesis</keyword>
<keyword evidence="8 13" id="KW-0030">Aminoacyl-tRNA synthetase</keyword>
<dbReference type="SUPFAM" id="SSF52374">
    <property type="entry name" value="Nucleotidylyl transferase"/>
    <property type="match status" value="1"/>
</dbReference>
<organism evidence="13 14">
    <name type="scientific">Sporolactobacillus inulinus</name>
    <dbReference type="NCBI Taxonomy" id="2078"/>
    <lineage>
        <taxon>Bacteria</taxon>
        <taxon>Bacillati</taxon>
        <taxon>Bacillota</taxon>
        <taxon>Bacilli</taxon>
        <taxon>Bacillales</taxon>
        <taxon>Sporolactobacillaceae</taxon>
        <taxon>Sporolactobacillus</taxon>
    </lineage>
</organism>
<dbReference type="GO" id="GO:0004832">
    <property type="term" value="F:valine-tRNA ligase activity"/>
    <property type="evidence" value="ECO:0007669"/>
    <property type="project" value="UniProtKB-EC"/>
</dbReference>
<comment type="caution">
    <text evidence="13">The sequence shown here is derived from an EMBL/GenBank/DDBJ whole genome shotgun (WGS) entry which is preliminary data.</text>
</comment>
<dbReference type="InterPro" id="IPR013155">
    <property type="entry name" value="M/V/L/I-tRNA-synth_anticd-bd"/>
</dbReference>
<sequence>MSKSLGNGIDPMDVIAKYGADALRYTLATGTTPGQDLTFQWSKVEANWNFANKIWNASRFVIMNLEGFTFSDIDLSGKKSVADRWILQRLNATIEKVTTLYESYDFGEAGHYLYQFIWDDFCDWYIEMAKLPLYGEDEAAKTTTKSVLTYVLDKILKLLHPIMPFITEEIWQHIPHEGETIMHSDWPTVNAQWNDATAEQEMTALQNVIRSVRNIRSEMNVAPKNRLNCSLKQNRNKKQPSLMQIKTLLNVSVIRKHWRLAQTFRLRKKPYLQSFPVQTFTFLCPV</sequence>
<evidence type="ECO:0000256" key="2">
    <source>
        <dbReference type="ARBA" id="ARBA00022490"/>
    </source>
</evidence>
<dbReference type="CDD" id="cd07962">
    <property type="entry name" value="Anticodon_Ia_Val"/>
    <property type="match status" value="1"/>
</dbReference>
<dbReference type="InterPro" id="IPR002300">
    <property type="entry name" value="aa-tRNA-synth_Ia"/>
</dbReference>
<keyword evidence="4" id="KW-0547">Nucleotide-binding</keyword>
<dbReference type="Proteomes" id="UP000319716">
    <property type="component" value="Unassembled WGS sequence"/>
</dbReference>
<comment type="catalytic activity">
    <reaction evidence="10">
        <text>tRNA(Val) + L-valine + ATP = L-valyl-tRNA(Val) + AMP + diphosphate</text>
        <dbReference type="Rhea" id="RHEA:10704"/>
        <dbReference type="Rhea" id="RHEA-COMP:9672"/>
        <dbReference type="Rhea" id="RHEA-COMP:9708"/>
        <dbReference type="ChEBI" id="CHEBI:30616"/>
        <dbReference type="ChEBI" id="CHEBI:33019"/>
        <dbReference type="ChEBI" id="CHEBI:57762"/>
        <dbReference type="ChEBI" id="CHEBI:78442"/>
        <dbReference type="ChEBI" id="CHEBI:78537"/>
        <dbReference type="ChEBI" id="CHEBI:456215"/>
        <dbReference type="EC" id="6.1.1.9"/>
    </reaction>
</comment>
<dbReference type="GO" id="GO:0005829">
    <property type="term" value="C:cytosol"/>
    <property type="evidence" value="ECO:0007669"/>
    <property type="project" value="TreeGrafter"/>
</dbReference>
<keyword evidence="2" id="KW-0963">Cytoplasm</keyword>
<evidence type="ECO:0000313" key="13">
    <source>
        <dbReference type="EMBL" id="GAY75123.1"/>
    </source>
</evidence>
<evidence type="ECO:0000256" key="8">
    <source>
        <dbReference type="ARBA" id="ARBA00023146"/>
    </source>
</evidence>
<dbReference type="InterPro" id="IPR009080">
    <property type="entry name" value="tRNAsynth_Ia_anticodon-bd"/>
</dbReference>
<dbReference type="SUPFAM" id="SSF47323">
    <property type="entry name" value="Anticodon-binding domain of a subclass of class I aminoacyl-tRNA synthetases"/>
    <property type="match status" value="1"/>
</dbReference>
<dbReference type="EMBL" id="BEXB01000003">
    <property type="protein sequence ID" value="GAY75123.1"/>
    <property type="molecule type" value="Genomic_DNA"/>
</dbReference>
<keyword evidence="5" id="KW-0067">ATP-binding</keyword>
<dbReference type="Pfam" id="PF00133">
    <property type="entry name" value="tRNA-synt_1"/>
    <property type="match status" value="1"/>
</dbReference>
<accession>A0A4Y1Z7W8</accession>
<feature type="domain" description="Methionyl/Valyl/Leucyl/Isoleucyl-tRNA synthetase anticodon-binding" evidence="12">
    <location>
        <begin position="83"/>
        <end position="227"/>
    </location>
</feature>
<evidence type="ECO:0000256" key="9">
    <source>
        <dbReference type="ARBA" id="ARBA00029936"/>
    </source>
</evidence>
<dbReference type="AlphaFoldDB" id="A0A4Y1Z7W8"/>
<evidence type="ECO:0000256" key="7">
    <source>
        <dbReference type="ARBA" id="ARBA00023054"/>
    </source>
</evidence>
<keyword evidence="3 13" id="KW-0436">Ligase</keyword>
<evidence type="ECO:0000259" key="12">
    <source>
        <dbReference type="Pfam" id="PF08264"/>
    </source>
</evidence>
<dbReference type="GO" id="GO:0005524">
    <property type="term" value="F:ATP binding"/>
    <property type="evidence" value="ECO:0007669"/>
    <property type="project" value="UniProtKB-KW"/>
</dbReference>